<keyword evidence="2" id="KW-1185">Reference proteome</keyword>
<protein>
    <submittedName>
        <fullName evidence="1">Uncharacterized protein</fullName>
    </submittedName>
</protein>
<evidence type="ECO:0000313" key="1">
    <source>
        <dbReference type="EMBL" id="KAJ2812865.1"/>
    </source>
</evidence>
<comment type="caution">
    <text evidence="1">The sequence shown here is derived from an EMBL/GenBank/DDBJ whole genome shotgun (WGS) entry which is preliminary data.</text>
</comment>
<evidence type="ECO:0000313" key="2">
    <source>
        <dbReference type="Proteomes" id="UP001140096"/>
    </source>
</evidence>
<dbReference type="EMBL" id="JANBUP010000144">
    <property type="protein sequence ID" value="KAJ2812865.1"/>
    <property type="molecule type" value="Genomic_DNA"/>
</dbReference>
<gene>
    <name evidence="1" type="ORF">H4S07_001089</name>
</gene>
<organism evidence="1 2">
    <name type="scientific">Coemansia furcata</name>
    <dbReference type="NCBI Taxonomy" id="417177"/>
    <lineage>
        <taxon>Eukaryota</taxon>
        <taxon>Fungi</taxon>
        <taxon>Fungi incertae sedis</taxon>
        <taxon>Zoopagomycota</taxon>
        <taxon>Kickxellomycotina</taxon>
        <taxon>Kickxellomycetes</taxon>
        <taxon>Kickxellales</taxon>
        <taxon>Kickxellaceae</taxon>
        <taxon>Coemansia</taxon>
    </lineage>
</organism>
<sequence length="539" mass="62321">MSSTIRSRPDWMDTLNDADTRAGWAAEARTLKVTDLEFRYVLDELAYYSSLHSPDSSLRLSAADGVWFSDTLIDAETTRGLKDYAVILENVPDRQKDWHPVAQTRTLNLIDPSLYPLIYGRSWLRREPSTSTSVTRTLDTLGELPGSLEKWRQAQWAPEALKSECYIPVINKKQASYSSDKFSWLPSEFRVDDNGAVTIESYINNLHPVRHAALYPIIATVFSKCLPLLEQVLTDLVHPRKPGVEFYLWDCYEYRKPEPERGRRPYYEYLEELKCWHEDEDGTYRDPQPKPFVVPERPRNPYSLRGRQPQAIVRMSNIEVSSKKSSYRGKGWSVAGLDNERIIATGIYFYDVVNISQCSLEFRETLNANHTASNDNDCHSIQLAFDIDGDLSEKPTRLSQKLGNVDIRDGLCVVFPNTYQYKMPRITQEIASKPGHCKMLTFYFIDPTTRIPSTKVVPPQQRDWWMEDVLSHEPFRSLPLLVVDGIMNKIDYPISLKDAKQIRLEMEAEVKRKTANVSTKFFEPLHTLRMSKDYHEYGY</sequence>
<reference evidence="1" key="1">
    <citation type="submission" date="2022-07" db="EMBL/GenBank/DDBJ databases">
        <title>Phylogenomic reconstructions and comparative analyses of Kickxellomycotina fungi.</title>
        <authorList>
            <person name="Reynolds N.K."/>
            <person name="Stajich J.E."/>
            <person name="Barry K."/>
            <person name="Grigoriev I.V."/>
            <person name="Crous P."/>
            <person name="Smith M.E."/>
        </authorList>
    </citation>
    <scope>NUCLEOTIDE SEQUENCE</scope>
    <source>
        <strain evidence="1">CBS 102833</strain>
    </source>
</reference>
<dbReference type="Proteomes" id="UP001140096">
    <property type="component" value="Unassembled WGS sequence"/>
</dbReference>
<proteinExistence type="predicted"/>
<name>A0ACC1LP94_9FUNG</name>
<accession>A0ACC1LP94</accession>